<sequence>MKHIMATNSSAITTLQPKLKWRNVRSDS</sequence>
<reference evidence="1" key="2">
    <citation type="journal article" date="2015" name="Fish Shellfish Immunol.">
        <title>Early steps in the European eel (Anguilla anguilla)-Vibrio vulnificus interaction in the gills: Role of the RtxA13 toxin.</title>
        <authorList>
            <person name="Callol A."/>
            <person name="Pajuelo D."/>
            <person name="Ebbesson L."/>
            <person name="Teles M."/>
            <person name="MacKenzie S."/>
            <person name="Amaro C."/>
        </authorList>
    </citation>
    <scope>NUCLEOTIDE SEQUENCE</scope>
</reference>
<dbReference type="EMBL" id="GBXM01062006">
    <property type="protein sequence ID" value="JAH46571.1"/>
    <property type="molecule type" value="Transcribed_RNA"/>
</dbReference>
<reference evidence="1" key="1">
    <citation type="submission" date="2014-11" db="EMBL/GenBank/DDBJ databases">
        <authorList>
            <person name="Amaro Gonzalez C."/>
        </authorList>
    </citation>
    <scope>NUCLEOTIDE SEQUENCE</scope>
</reference>
<organism evidence="1">
    <name type="scientific">Anguilla anguilla</name>
    <name type="common">European freshwater eel</name>
    <name type="synonym">Muraena anguilla</name>
    <dbReference type="NCBI Taxonomy" id="7936"/>
    <lineage>
        <taxon>Eukaryota</taxon>
        <taxon>Metazoa</taxon>
        <taxon>Chordata</taxon>
        <taxon>Craniata</taxon>
        <taxon>Vertebrata</taxon>
        <taxon>Euteleostomi</taxon>
        <taxon>Actinopterygii</taxon>
        <taxon>Neopterygii</taxon>
        <taxon>Teleostei</taxon>
        <taxon>Anguilliformes</taxon>
        <taxon>Anguillidae</taxon>
        <taxon>Anguilla</taxon>
    </lineage>
</organism>
<proteinExistence type="predicted"/>
<dbReference type="AlphaFoldDB" id="A0A0E9SZ22"/>
<accession>A0A0E9SZ22</accession>
<evidence type="ECO:0000313" key="1">
    <source>
        <dbReference type="EMBL" id="JAH46571.1"/>
    </source>
</evidence>
<name>A0A0E9SZ22_ANGAN</name>
<protein>
    <submittedName>
        <fullName evidence="1">Uncharacterized protein</fullName>
    </submittedName>
</protein>